<dbReference type="RefSeq" id="WP_006548976.1">
    <property type="nucleotide sequence ID" value="NZ_CP136961.1"/>
</dbReference>
<dbReference type="HAMAP" id="MF_01358">
    <property type="entry name" value="NDH1_NuoD"/>
    <property type="match status" value="1"/>
</dbReference>
<dbReference type="GO" id="GO:0048038">
    <property type="term" value="F:quinone binding"/>
    <property type="evidence" value="ECO:0007669"/>
    <property type="project" value="UniProtKB-KW"/>
</dbReference>
<dbReference type="EC" id="7.1.1.-" evidence="6"/>
<keyword evidence="3 6" id="KW-0874">Quinone</keyword>
<dbReference type="InterPro" id="IPR022885">
    <property type="entry name" value="NDH1_su_D/H"/>
</dbReference>
<evidence type="ECO:0000313" key="10">
    <source>
        <dbReference type="Proteomes" id="UP000234778"/>
    </source>
</evidence>
<evidence type="ECO:0000313" key="9">
    <source>
        <dbReference type="EMBL" id="PKY99252.1"/>
    </source>
</evidence>
<dbReference type="GO" id="GO:0051287">
    <property type="term" value="F:NAD binding"/>
    <property type="evidence" value="ECO:0007669"/>
    <property type="project" value="InterPro"/>
</dbReference>
<evidence type="ECO:0000256" key="1">
    <source>
        <dbReference type="ARBA" id="ARBA00005769"/>
    </source>
</evidence>
<keyword evidence="2 6" id="KW-0813">Transport</keyword>
<dbReference type="PANTHER" id="PTHR11993:SF10">
    <property type="entry name" value="NADH DEHYDROGENASE [UBIQUINONE] IRON-SULFUR PROTEIN 2, MITOCHONDRIAL"/>
    <property type="match status" value="1"/>
</dbReference>
<accession>A0A2I1KUE8</accession>
<evidence type="ECO:0000256" key="2">
    <source>
        <dbReference type="ARBA" id="ARBA00022448"/>
    </source>
</evidence>
<reference evidence="9 10" key="1">
    <citation type="submission" date="2017-12" db="EMBL/GenBank/DDBJ databases">
        <title>Phylogenetic diversity of female urinary microbiome.</title>
        <authorList>
            <person name="Thomas-White K."/>
            <person name="Wolfe A.J."/>
        </authorList>
    </citation>
    <scope>NUCLEOTIDE SEQUENCE [LARGE SCALE GENOMIC DNA]</scope>
    <source>
        <strain evidence="9 10">UMB0319</strain>
    </source>
</reference>
<dbReference type="InterPro" id="IPR001135">
    <property type="entry name" value="NADH_Q_OxRdtase_suD"/>
</dbReference>
<sequence>MTSANSTTFRAAGPATDALAAGAPQWTAEGGDWDEIAEQIAARDEADRLEHDRVVVNMGPVHPSTHGVLRLVLETDGEKVTEVRVGTGYLHTGIEKNMEYRTWTQGETFVTRMDYVAPFFQEVGYALAVEELLGITDDVPEKATVMRVILMELNRISSHVIAIGTGGNELGGTTLLTIAFRARENILRAFEMVSGLRMNHAYIRPGGLAQDVPEGFSEFVRSVMPDIKNDIQELQAMLLANPLLKSRFIGTGEISLAAGLALGLTGPCLRAAGYPLDMRKIKPYCGYETYDFDVPVYDRSDCYNRQLVRFDECFQSLKIISQALDRLDEISARGDDPSNTTMVADPTIAWPARMAIATDGQGQSLEHVREIMGTSMESLIHHFKLVTQGFHVPAGQVYTTVEHAKGVLGVHAVSDGGTRPYRVHFRDPSYSNLQSLAMMGEGGMIADLVPSLASIDPVLGGVDR</sequence>
<dbReference type="EMBL" id="PKHA01000002">
    <property type="protein sequence ID" value="PKY99252.1"/>
    <property type="molecule type" value="Genomic_DNA"/>
</dbReference>
<protein>
    <recommendedName>
        <fullName evidence="6">NADH-quinone oxidoreductase subunit D</fullName>
        <ecNumber evidence="6">7.1.1.-</ecNumber>
    </recommendedName>
    <alternativeName>
        <fullName evidence="6">NADH dehydrogenase I subunit D</fullName>
    </alternativeName>
    <alternativeName>
        <fullName evidence="6">NDH-1 subunit D</fullName>
    </alternativeName>
</protein>
<evidence type="ECO:0000256" key="5">
    <source>
        <dbReference type="ARBA" id="ARBA00023027"/>
    </source>
</evidence>
<feature type="domain" description="NADH-quinone oxidoreductase subunit D" evidence="8">
    <location>
        <begin position="170"/>
        <end position="464"/>
    </location>
</feature>
<organism evidence="9 10">
    <name type="scientific">Actinomyces urogenitalis</name>
    <dbReference type="NCBI Taxonomy" id="103621"/>
    <lineage>
        <taxon>Bacteria</taxon>
        <taxon>Bacillati</taxon>
        <taxon>Actinomycetota</taxon>
        <taxon>Actinomycetes</taxon>
        <taxon>Actinomycetales</taxon>
        <taxon>Actinomycetaceae</taxon>
        <taxon>Actinomyces</taxon>
    </lineage>
</organism>
<comment type="subcellular location">
    <subcellularLocation>
        <location evidence="6">Cell membrane</location>
        <topology evidence="6">Peripheral membrane protein</topology>
        <orientation evidence="6">Cytoplasmic side</orientation>
    </subcellularLocation>
</comment>
<evidence type="ECO:0000256" key="3">
    <source>
        <dbReference type="ARBA" id="ARBA00022719"/>
    </source>
</evidence>
<dbReference type="Pfam" id="PF00346">
    <property type="entry name" value="Complex1_49kDa"/>
    <property type="match status" value="1"/>
</dbReference>
<dbReference type="InterPro" id="IPR029014">
    <property type="entry name" value="NiFe-Hase_large"/>
</dbReference>
<dbReference type="NCBIfam" id="TIGR01962">
    <property type="entry name" value="NuoD"/>
    <property type="match status" value="1"/>
</dbReference>
<dbReference type="GeneID" id="81708063"/>
<dbReference type="AlphaFoldDB" id="A0A2I1KUE8"/>
<dbReference type="SUPFAM" id="SSF56762">
    <property type="entry name" value="HydB/Nqo4-like"/>
    <property type="match status" value="1"/>
</dbReference>
<dbReference type="InterPro" id="IPR014029">
    <property type="entry name" value="NADH_UbQ_OxRdtase_49kDa_CS"/>
</dbReference>
<dbReference type="Proteomes" id="UP000234778">
    <property type="component" value="Unassembled WGS sequence"/>
</dbReference>
<dbReference type="PANTHER" id="PTHR11993">
    <property type="entry name" value="NADH-UBIQUINONE OXIDOREDUCTASE 49 KDA SUBUNIT"/>
    <property type="match status" value="1"/>
</dbReference>
<comment type="subunit">
    <text evidence="6">NDH-1 is composed of 14 different subunits. Subunits NuoB, C, D, E, F, and G constitute the peripheral sector of the complex.</text>
</comment>
<dbReference type="GO" id="GO:0050136">
    <property type="term" value="F:NADH dehydrogenase (quinone) (non-electrogenic) activity"/>
    <property type="evidence" value="ECO:0007669"/>
    <property type="project" value="UniProtKB-UniRule"/>
</dbReference>
<evidence type="ECO:0000259" key="8">
    <source>
        <dbReference type="Pfam" id="PF00346"/>
    </source>
</evidence>
<keyword evidence="5 6" id="KW-0520">NAD</keyword>
<comment type="function">
    <text evidence="6">NDH-1 shuttles electrons from NADH, via FMN and iron-sulfur (Fe-S) centers, to quinones in the respiratory chain. The immediate electron acceptor for the enzyme in this species is believed to be a menaquinone. Couples the redox reaction to proton translocation (for every two electrons transferred, four hydrogen ions are translocated across the cytoplasmic membrane), and thus conserves the redox energy in a proton gradient.</text>
</comment>
<dbReference type="NCBIfam" id="NF004739">
    <property type="entry name" value="PRK06075.1"/>
    <property type="match status" value="1"/>
</dbReference>
<comment type="similarity">
    <text evidence="1 6 7">Belongs to the complex I 49 kDa subunit family.</text>
</comment>
<gene>
    <name evidence="6" type="primary">nuoD</name>
    <name evidence="9" type="ORF">CYJ26_03820</name>
</gene>
<dbReference type="Gene3D" id="1.10.645.10">
    <property type="entry name" value="Cytochrome-c3 Hydrogenase, chain B"/>
    <property type="match status" value="1"/>
</dbReference>
<evidence type="ECO:0000256" key="4">
    <source>
        <dbReference type="ARBA" id="ARBA00022967"/>
    </source>
</evidence>
<dbReference type="GO" id="GO:0005886">
    <property type="term" value="C:plasma membrane"/>
    <property type="evidence" value="ECO:0007669"/>
    <property type="project" value="UniProtKB-SubCell"/>
</dbReference>
<evidence type="ECO:0000256" key="7">
    <source>
        <dbReference type="RuleBase" id="RU003685"/>
    </source>
</evidence>
<keyword evidence="4 6" id="KW-1278">Translocase</keyword>
<keyword evidence="6" id="KW-0472">Membrane</keyword>
<comment type="catalytic activity">
    <reaction evidence="6">
        <text>a quinone + NADH + 5 H(+)(in) = a quinol + NAD(+) + 4 H(+)(out)</text>
        <dbReference type="Rhea" id="RHEA:57888"/>
        <dbReference type="ChEBI" id="CHEBI:15378"/>
        <dbReference type="ChEBI" id="CHEBI:24646"/>
        <dbReference type="ChEBI" id="CHEBI:57540"/>
        <dbReference type="ChEBI" id="CHEBI:57945"/>
        <dbReference type="ChEBI" id="CHEBI:132124"/>
    </reaction>
</comment>
<dbReference type="PROSITE" id="PS00535">
    <property type="entry name" value="COMPLEX1_49K"/>
    <property type="match status" value="1"/>
</dbReference>
<comment type="caution">
    <text evidence="9">The sequence shown here is derived from an EMBL/GenBank/DDBJ whole genome shotgun (WGS) entry which is preliminary data.</text>
</comment>
<proteinExistence type="inferred from homology"/>
<keyword evidence="6" id="KW-1003">Cell membrane</keyword>
<name>A0A2I1KUE8_9ACTO</name>
<evidence type="ECO:0000256" key="6">
    <source>
        <dbReference type="HAMAP-Rule" id="MF_01358"/>
    </source>
</evidence>